<accession>A0ABW3VNA4</accession>
<feature type="non-terminal residue" evidence="1">
    <location>
        <position position="213"/>
    </location>
</feature>
<gene>
    <name evidence="1" type="ORF">ACFQ34_22940</name>
</gene>
<sequence>MELYAAIRFDRARHQMSIRALAEKYSVHRRTVREAVASPVPPPRRVPVRSTVVLDSVRGLIDGMLAEDLAAPRKQRHTARRIHERLRVEHDAEVSYSYVAKYVHRRRPQLAAQAAARESARSGVVAGFVPQHHPPGAEAEVDFADLWVRLDGVMTKCFLFTLRLSHSGRAVHRVFASQGQEAFLEGHVAAFEVLGGYAGVEPAFSESRRRGWA</sequence>
<evidence type="ECO:0008006" key="3">
    <source>
        <dbReference type="Google" id="ProtNLM"/>
    </source>
</evidence>
<organism evidence="1 2">
    <name type="scientific">Pseudonocardia benzenivorans</name>
    <dbReference type="NCBI Taxonomy" id="228005"/>
    <lineage>
        <taxon>Bacteria</taxon>
        <taxon>Bacillati</taxon>
        <taxon>Actinomycetota</taxon>
        <taxon>Actinomycetes</taxon>
        <taxon>Pseudonocardiales</taxon>
        <taxon>Pseudonocardiaceae</taxon>
        <taxon>Pseudonocardia</taxon>
    </lineage>
</organism>
<name>A0ABW3VNA4_9PSEU</name>
<reference evidence="2" key="1">
    <citation type="journal article" date="2019" name="Int. J. Syst. Evol. Microbiol.">
        <title>The Global Catalogue of Microorganisms (GCM) 10K type strain sequencing project: providing services to taxonomists for standard genome sequencing and annotation.</title>
        <authorList>
            <consortium name="The Broad Institute Genomics Platform"/>
            <consortium name="The Broad Institute Genome Sequencing Center for Infectious Disease"/>
            <person name="Wu L."/>
            <person name="Ma J."/>
        </authorList>
    </citation>
    <scope>NUCLEOTIDE SEQUENCE [LARGE SCALE GENOMIC DNA]</scope>
    <source>
        <strain evidence="2">CCUG 49018</strain>
    </source>
</reference>
<proteinExistence type="predicted"/>
<keyword evidence="2" id="KW-1185">Reference proteome</keyword>
<dbReference type="Proteomes" id="UP001597182">
    <property type="component" value="Unassembled WGS sequence"/>
</dbReference>
<dbReference type="PANTHER" id="PTHR35004">
    <property type="entry name" value="TRANSPOSASE RV3428C-RELATED"/>
    <property type="match status" value="1"/>
</dbReference>
<evidence type="ECO:0000313" key="1">
    <source>
        <dbReference type="EMBL" id="MFD1236158.1"/>
    </source>
</evidence>
<dbReference type="PANTHER" id="PTHR35004:SF8">
    <property type="entry name" value="TRANSPOSASE RV3428C-RELATED"/>
    <property type="match status" value="1"/>
</dbReference>
<dbReference type="EMBL" id="JBHTMB010000207">
    <property type="protein sequence ID" value="MFD1236158.1"/>
    <property type="molecule type" value="Genomic_DNA"/>
</dbReference>
<comment type="caution">
    <text evidence="1">The sequence shown here is derived from an EMBL/GenBank/DDBJ whole genome shotgun (WGS) entry which is preliminary data.</text>
</comment>
<evidence type="ECO:0000313" key="2">
    <source>
        <dbReference type="Proteomes" id="UP001597182"/>
    </source>
</evidence>
<protein>
    <recommendedName>
        <fullName evidence="3">Transposase</fullName>
    </recommendedName>
</protein>